<dbReference type="AlphaFoldDB" id="A0A5C4R0W3"/>
<evidence type="ECO:0000256" key="1">
    <source>
        <dbReference type="SAM" id="MobiDB-lite"/>
    </source>
</evidence>
<dbReference type="Proteomes" id="UP000306145">
    <property type="component" value="Unassembled WGS sequence"/>
</dbReference>
<sequence length="534" mass="58420">MVLQAEGSENESSTPIDNDAPDTTVSPEDEPTVSLVEIEPGVAVLFADQVPAGFELIPLKMMSARTSQGLTDKLAMASGIGNVAAQGAQGATAVQGLVRLSPQTLQALKTARPMTSGGWNLGALVTSKGKIAASVRWAPVTGAQTASILTALGPAAALLALQVQLASISRRIDENVQLTRDVLRALHEDQWAALLGLHETTVRAVRESQAAGTVNDHIFASIATKDADLRKQRHLFMSLVHGHITALDSDGQNRRTYVLRNVEQILADAHGMLMAEWSWYRYQVLRAGHISRDEANADENERLLAELVAETQREHTQAMDDVANLLIGLERQCRLIAELPAERSLPFTTKRQNIRDTVAMAEALAERVAVLRDQVHTQPAPLDPPLTVFAETVPDEVLRILRWIVPGEESLLAIADVNLDRLVGEDAYLGVTPTRLFISAQSAVRKQGTIEREFPLSDVRYVRFRERDKRGPVLDVITTDENIRLTFDDWAGKGRGLDDSRRLANLLAAAMDLPESERRTDPLLGASKERAISR</sequence>
<evidence type="ECO:0000313" key="3">
    <source>
        <dbReference type="Proteomes" id="UP000306145"/>
    </source>
</evidence>
<organism evidence="2 3">
    <name type="scientific">Micromonospora orduensis</name>
    <dbReference type="NCBI Taxonomy" id="1420891"/>
    <lineage>
        <taxon>Bacteria</taxon>
        <taxon>Bacillati</taxon>
        <taxon>Actinomycetota</taxon>
        <taxon>Actinomycetes</taxon>
        <taxon>Micromonosporales</taxon>
        <taxon>Micromonosporaceae</taxon>
        <taxon>Micromonospora</taxon>
    </lineage>
</organism>
<gene>
    <name evidence="2" type="ORF">FHG89_00820</name>
</gene>
<dbReference type="EMBL" id="VDFY01000059">
    <property type="protein sequence ID" value="TNH31713.1"/>
    <property type="molecule type" value="Genomic_DNA"/>
</dbReference>
<protein>
    <submittedName>
        <fullName evidence="2">Uncharacterized protein</fullName>
    </submittedName>
</protein>
<dbReference type="OrthoDB" id="3257812at2"/>
<comment type="caution">
    <text evidence="2">The sequence shown here is derived from an EMBL/GenBank/DDBJ whole genome shotgun (WGS) entry which is preliminary data.</text>
</comment>
<feature type="region of interest" description="Disordered" evidence="1">
    <location>
        <begin position="1"/>
        <end position="31"/>
    </location>
</feature>
<dbReference type="RefSeq" id="WP_139581978.1">
    <property type="nucleotide sequence ID" value="NZ_VDFY01000059.1"/>
</dbReference>
<keyword evidence="3" id="KW-1185">Reference proteome</keyword>
<accession>A0A5C4R0W3</accession>
<feature type="compositionally biased region" description="Polar residues" evidence="1">
    <location>
        <begin position="10"/>
        <end position="26"/>
    </location>
</feature>
<reference evidence="2 3" key="1">
    <citation type="submission" date="2019-06" db="EMBL/GenBank/DDBJ databases">
        <title>Micromonospora ordensis sp. nov., isolated from deep marine sediment.</title>
        <authorList>
            <person name="Veyisoglu A."/>
            <person name="Carro L."/>
            <person name="Klenk H.-P."/>
            <person name="Sahin N."/>
        </authorList>
    </citation>
    <scope>NUCLEOTIDE SEQUENCE [LARGE SCALE GENOMIC DNA]</scope>
    <source>
        <strain evidence="2 3">S2509</strain>
    </source>
</reference>
<proteinExistence type="predicted"/>
<evidence type="ECO:0000313" key="2">
    <source>
        <dbReference type="EMBL" id="TNH31713.1"/>
    </source>
</evidence>
<name>A0A5C4R0W3_9ACTN</name>